<protein>
    <recommendedName>
        <fullName evidence="12">Arsenical-resistance protein</fullName>
    </recommendedName>
</protein>
<dbReference type="PANTHER" id="PTHR43057">
    <property type="entry name" value="ARSENITE EFFLUX TRANSPORTER"/>
    <property type="match status" value="1"/>
</dbReference>
<evidence type="ECO:0000313" key="10">
    <source>
        <dbReference type="EMBL" id="KAA0149860.1"/>
    </source>
</evidence>
<feature type="region of interest" description="Disordered" evidence="8">
    <location>
        <begin position="425"/>
        <end position="453"/>
    </location>
</feature>
<feature type="transmembrane region" description="Helical" evidence="9">
    <location>
        <begin position="346"/>
        <end position="368"/>
    </location>
</feature>
<dbReference type="EMBL" id="VLTN01000039">
    <property type="protein sequence ID" value="KAA0149860.1"/>
    <property type="molecule type" value="Genomic_DNA"/>
</dbReference>
<dbReference type="PANTHER" id="PTHR43057:SF1">
    <property type="entry name" value="ARSENICAL-RESISTANCE PROTEIN 3"/>
    <property type="match status" value="1"/>
</dbReference>
<dbReference type="Gene3D" id="1.20.1530.20">
    <property type="match status" value="1"/>
</dbReference>
<evidence type="ECO:0000256" key="2">
    <source>
        <dbReference type="ARBA" id="ARBA00010110"/>
    </source>
</evidence>
<keyword evidence="11" id="KW-1185">Reference proteome</keyword>
<dbReference type="GO" id="GO:0015105">
    <property type="term" value="F:arsenite transmembrane transporter activity"/>
    <property type="evidence" value="ECO:0007669"/>
    <property type="project" value="TreeGrafter"/>
</dbReference>
<evidence type="ECO:0000256" key="7">
    <source>
        <dbReference type="ARBA" id="ARBA00023136"/>
    </source>
</evidence>
<feature type="transmembrane region" description="Helical" evidence="9">
    <location>
        <begin position="313"/>
        <end position="334"/>
    </location>
</feature>
<sequence length="453" mass="46725">MPVNAQDGDVELAASRGVSAPRPEPSGERHSGGSHGKDAPNGEDKLGLSGDAGDKSGTAAGEDGAAAADPLGWFGKLLSVIVAAAMAAGTLLGYYAPESGRALASASVAQINIPIAVLIWVMVFPMMLHIDFAAVGTALRNGKAIFVTSFVNYAIQPFAMYGLAAAFIWGAFGSIISKERQDEYVAGSVILGGAPCTAMVFVWSALVHGHAGYTLTQVAVNNLIMLVAYVPTTGLLISSTSVTMPWDTMALSACLFVLVPLLAAWGVRSCLSVATREALEARLKPATMVALVLTIVVVFTIQGERLANNLLDVVLVAVPLTIQTYFIFGLTYLVMQWLRVPFQLAAPGALIAASNFFELAVAVAVSLYGAQSGAVLATVVGVLTEVPIMLSLCWIANNTSNWFPQLSAAQAELVDGAASQPAEGAATAVKAPAGETAVGDDAEGKSPSSAARV</sequence>
<evidence type="ECO:0000256" key="6">
    <source>
        <dbReference type="ARBA" id="ARBA00022989"/>
    </source>
</evidence>
<keyword evidence="5 9" id="KW-0812">Transmembrane</keyword>
<gene>
    <name evidence="10" type="ORF">FNF29_05685</name>
</gene>
<evidence type="ECO:0000256" key="5">
    <source>
        <dbReference type="ARBA" id="ARBA00022692"/>
    </source>
</evidence>
<keyword evidence="6 9" id="KW-1133">Transmembrane helix</keyword>
<feature type="compositionally biased region" description="Basic and acidic residues" evidence="8">
    <location>
        <begin position="25"/>
        <end position="46"/>
    </location>
</feature>
<evidence type="ECO:0000313" key="11">
    <source>
        <dbReference type="Proteomes" id="UP000323011"/>
    </source>
</evidence>
<dbReference type="InterPro" id="IPR004706">
    <property type="entry name" value="Arsenical-R_Acr3"/>
</dbReference>
<feature type="transmembrane region" description="Helical" evidence="9">
    <location>
        <begin position="218"/>
        <end position="237"/>
    </location>
</feature>
<evidence type="ECO:0008006" key="12">
    <source>
        <dbReference type="Google" id="ProtNLM"/>
    </source>
</evidence>
<name>A0A5A8CCS6_CAFRO</name>
<evidence type="ECO:0000256" key="4">
    <source>
        <dbReference type="ARBA" id="ARBA00022475"/>
    </source>
</evidence>
<comment type="subcellular location">
    <subcellularLocation>
        <location evidence="1">Cell membrane</location>
        <topology evidence="1">Multi-pass membrane protein</topology>
    </subcellularLocation>
</comment>
<dbReference type="OMA" id="MVLMWGY"/>
<dbReference type="InterPro" id="IPR038770">
    <property type="entry name" value="Na+/solute_symporter_sf"/>
</dbReference>
<keyword evidence="4" id="KW-1003">Cell membrane</keyword>
<comment type="similarity">
    <text evidence="2">Belongs to the arsenical resistance-3 (ACR3) (TC 2.A.59) family.</text>
</comment>
<dbReference type="InterPro" id="IPR002657">
    <property type="entry name" value="BilAc:Na_symport/Acr3"/>
</dbReference>
<dbReference type="GO" id="GO:0015104">
    <property type="term" value="F:antimonite transmembrane transporter activity"/>
    <property type="evidence" value="ECO:0007669"/>
    <property type="project" value="TreeGrafter"/>
</dbReference>
<dbReference type="GO" id="GO:0015297">
    <property type="term" value="F:antiporter activity"/>
    <property type="evidence" value="ECO:0007669"/>
    <property type="project" value="InterPro"/>
</dbReference>
<feature type="transmembrane region" description="Helical" evidence="9">
    <location>
        <begin position="249"/>
        <end position="271"/>
    </location>
</feature>
<keyword evidence="7 9" id="KW-0472">Membrane</keyword>
<keyword evidence="3" id="KW-0813">Transport</keyword>
<feature type="transmembrane region" description="Helical" evidence="9">
    <location>
        <begin position="77"/>
        <end position="95"/>
    </location>
</feature>
<proteinExistence type="inferred from homology"/>
<reference evidence="10 11" key="1">
    <citation type="submission" date="2019-07" db="EMBL/GenBank/DDBJ databases">
        <title>Genomes of Cafeteria roenbergensis.</title>
        <authorList>
            <person name="Fischer M.G."/>
            <person name="Hackl T."/>
            <person name="Roman M."/>
        </authorList>
    </citation>
    <scope>NUCLEOTIDE SEQUENCE [LARGE SCALE GENOMIC DNA]</scope>
    <source>
        <strain evidence="10 11">BVI</strain>
    </source>
</reference>
<accession>A0A5A8CCS6</accession>
<dbReference type="Proteomes" id="UP000323011">
    <property type="component" value="Unassembled WGS sequence"/>
</dbReference>
<evidence type="ECO:0000256" key="3">
    <source>
        <dbReference type="ARBA" id="ARBA00022448"/>
    </source>
</evidence>
<feature type="region of interest" description="Disordered" evidence="8">
    <location>
        <begin position="1"/>
        <end position="61"/>
    </location>
</feature>
<feature type="transmembrane region" description="Helical" evidence="9">
    <location>
        <begin position="283"/>
        <end position="301"/>
    </location>
</feature>
<dbReference type="NCBIfam" id="TIGR00832">
    <property type="entry name" value="acr3"/>
    <property type="match status" value="1"/>
</dbReference>
<evidence type="ECO:0000256" key="9">
    <source>
        <dbReference type="SAM" id="Phobius"/>
    </source>
</evidence>
<feature type="transmembrane region" description="Helical" evidence="9">
    <location>
        <begin position="150"/>
        <end position="172"/>
    </location>
</feature>
<comment type="caution">
    <text evidence="10">The sequence shown here is derived from an EMBL/GenBank/DDBJ whole genome shotgun (WGS) entry which is preliminary data.</text>
</comment>
<evidence type="ECO:0000256" key="1">
    <source>
        <dbReference type="ARBA" id="ARBA00004651"/>
    </source>
</evidence>
<dbReference type="GO" id="GO:0005886">
    <property type="term" value="C:plasma membrane"/>
    <property type="evidence" value="ECO:0007669"/>
    <property type="project" value="UniProtKB-SubCell"/>
</dbReference>
<organism evidence="10 11">
    <name type="scientific">Cafeteria roenbergensis</name>
    <name type="common">Marine flagellate</name>
    <dbReference type="NCBI Taxonomy" id="33653"/>
    <lineage>
        <taxon>Eukaryota</taxon>
        <taxon>Sar</taxon>
        <taxon>Stramenopiles</taxon>
        <taxon>Bigyra</taxon>
        <taxon>Opalozoa</taxon>
        <taxon>Bicosoecida</taxon>
        <taxon>Cafeteriaceae</taxon>
        <taxon>Cafeteria</taxon>
    </lineage>
</organism>
<feature type="transmembrane region" description="Helical" evidence="9">
    <location>
        <begin position="184"/>
        <end position="206"/>
    </location>
</feature>
<dbReference type="AlphaFoldDB" id="A0A5A8CCS6"/>
<evidence type="ECO:0000256" key="8">
    <source>
        <dbReference type="SAM" id="MobiDB-lite"/>
    </source>
</evidence>
<dbReference type="Pfam" id="PF01758">
    <property type="entry name" value="SBF"/>
    <property type="match status" value="1"/>
</dbReference>
<feature type="transmembrane region" description="Helical" evidence="9">
    <location>
        <begin position="374"/>
        <end position="396"/>
    </location>
</feature>